<feature type="transmembrane region" description="Helical" evidence="1">
    <location>
        <begin position="20"/>
        <end position="36"/>
    </location>
</feature>
<dbReference type="AlphaFoldDB" id="A0A4Y2GH45"/>
<accession>A0A4Y2GH45</accession>
<comment type="caution">
    <text evidence="2">The sequence shown here is derived from an EMBL/GenBank/DDBJ whole genome shotgun (WGS) entry which is preliminary data.</text>
</comment>
<evidence type="ECO:0000256" key="1">
    <source>
        <dbReference type="SAM" id="Phobius"/>
    </source>
</evidence>
<keyword evidence="1" id="KW-0472">Membrane</keyword>
<sequence length="90" mass="10397">MLEFVGVTLDRLCAAIKARLSGMLFFGVVLFHHNALNKSRKFRSTELEHQPYCPDLPKCVFSIFVPLKKALIGRFFSSDSEIMDTIRNWF</sequence>
<proteinExistence type="predicted"/>
<evidence type="ECO:0000313" key="2">
    <source>
        <dbReference type="EMBL" id="GBM53172.1"/>
    </source>
</evidence>
<organism evidence="2 3">
    <name type="scientific">Araneus ventricosus</name>
    <name type="common">Orbweaver spider</name>
    <name type="synonym">Epeira ventricosa</name>
    <dbReference type="NCBI Taxonomy" id="182803"/>
    <lineage>
        <taxon>Eukaryota</taxon>
        <taxon>Metazoa</taxon>
        <taxon>Ecdysozoa</taxon>
        <taxon>Arthropoda</taxon>
        <taxon>Chelicerata</taxon>
        <taxon>Arachnida</taxon>
        <taxon>Araneae</taxon>
        <taxon>Araneomorphae</taxon>
        <taxon>Entelegynae</taxon>
        <taxon>Araneoidea</taxon>
        <taxon>Araneidae</taxon>
        <taxon>Araneus</taxon>
    </lineage>
</organism>
<dbReference type="OrthoDB" id="6431382at2759"/>
<keyword evidence="1" id="KW-1133">Transmembrane helix</keyword>
<gene>
    <name evidence="2" type="ORF">AVEN_198162_1</name>
</gene>
<keyword evidence="3" id="KW-1185">Reference proteome</keyword>
<name>A0A4Y2GH45_ARAVE</name>
<dbReference type="EMBL" id="BGPR01001409">
    <property type="protein sequence ID" value="GBM53172.1"/>
    <property type="molecule type" value="Genomic_DNA"/>
</dbReference>
<protein>
    <submittedName>
        <fullName evidence="2">Uncharacterized protein</fullName>
    </submittedName>
</protein>
<reference evidence="2 3" key="1">
    <citation type="journal article" date="2019" name="Sci. Rep.">
        <title>Orb-weaving spider Araneus ventricosus genome elucidates the spidroin gene catalogue.</title>
        <authorList>
            <person name="Kono N."/>
            <person name="Nakamura H."/>
            <person name="Ohtoshi R."/>
            <person name="Moran D.A.P."/>
            <person name="Shinohara A."/>
            <person name="Yoshida Y."/>
            <person name="Fujiwara M."/>
            <person name="Mori M."/>
            <person name="Tomita M."/>
            <person name="Arakawa K."/>
        </authorList>
    </citation>
    <scope>NUCLEOTIDE SEQUENCE [LARGE SCALE GENOMIC DNA]</scope>
</reference>
<dbReference type="Proteomes" id="UP000499080">
    <property type="component" value="Unassembled WGS sequence"/>
</dbReference>
<evidence type="ECO:0000313" key="3">
    <source>
        <dbReference type="Proteomes" id="UP000499080"/>
    </source>
</evidence>
<keyword evidence="1" id="KW-0812">Transmembrane</keyword>